<accession>A0AA92TZT8</accession>
<proteinExistence type="predicted"/>
<gene>
    <name evidence="1" type="ORF">DWV76_01195</name>
</gene>
<reference evidence="1 2" key="1">
    <citation type="submission" date="2018-08" db="EMBL/GenBank/DDBJ databases">
        <title>A genome reference for cultivated species of the human gut microbiota.</title>
        <authorList>
            <person name="Zou Y."/>
            <person name="Xue W."/>
            <person name="Luo G."/>
        </authorList>
    </citation>
    <scope>NUCLEOTIDE SEQUENCE [LARGE SCALE GENOMIC DNA]</scope>
    <source>
        <strain evidence="1 2">AF12-50</strain>
    </source>
</reference>
<dbReference type="EMBL" id="QSAG01000001">
    <property type="protein sequence ID" value="RGW45163.1"/>
    <property type="molecule type" value="Genomic_DNA"/>
</dbReference>
<protein>
    <submittedName>
        <fullName evidence="1">Uncharacterized protein</fullName>
    </submittedName>
</protein>
<comment type="caution">
    <text evidence="1">The sequence shown here is derived from an EMBL/GenBank/DDBJ whole genome shotgun (WGS) entry which is preliminary data.</text>
</comment>
<evidence type="ECO:0000313" key="2">
    <source>
        <dbReference type="Proteomes" id="UP000283785"/>
    </source>
</evidence>
<sequence length="303" mass="32610">MFAAFVAVSVFAQSRITLWEGEKTLDSGWPNVEVSLSGLATAKAGDKIVVTTSKVDASINASWEYGCQVFLKVNSGADYGWEDMAGTSAVGLKEPGEAKFEITDKALEQFKKATNFYVQGMCVVVSKVEFESSVATTSTQVWSGECVFGNWADGFSVPAEKFANAAAGDVLEFIYTTDTETTEKWWQFKTIFADTKEALSSNKDELNEYDCASVASGSTSYKIVLNAGDIEKLKVKGLFVNGHYNIVTAVNLIQPVKNPSTGINNALVAPAAKNAPVYNLAGQQVGASYKGVVIKNGKKYVQK</sequence>
<evidence type="ECO:0000313" key="1">
    <source>
        <dbReference type="EMBL" id="RGW45163.1"/>
    </source>
</evidence>
<dbReference type="Proteomes" id="UP000283785">
    <property type="component" value="Unassembled WGS sequence"/>
</dbReference>
<name>A0AA92TZT8_9BACT</name>
<organism evidence="1 2">
    <name type="scientific">Segatella copri</name>
    <dbReference type="NCBI Taxonomy" id="165179"/>
    <lineage>
        <taxon>Bacteria</taxon>
        <taxon>Pseudomonadati</taxon>
        <taxon>Bacteroidota</taxon>
        <taxon>Bacteroidia</taxon>
        <taxon>Bacteroidales</taxon>
        <taxon>Prevotellaceae</taxon>
        <taxon>Segatella</taxon>
    </lineage>
</organism>
<dbReference type="AlphaFoldDB" id="A0AA92TZT8"/>